<dbReference type="EMBL" id="DNNA01000333">
    <property type="protein sequence ID" value="HBC36917.1"/>
    <property type="molecule type" value="Genomic_DNA"/>
</dbReference>
<gene>
    <name evidence="2" type="ORF">DC045_21955</name>
</gene>
<reference evidence="2 3" key="1">
    <citation type="journal article" date="2018" name="Nat. Biotechnol.">
        <title>A standardized bacterial taxonomy based on genome phylogeny substantially revises the tree of life.</title>
        <authorList>
            <person name="Parks D.H."/>
            <person name="Chuvochina M."/>
            <person name="Waite D.W."/>
            <person name="Rinke C."/>
            <person name="Skarshewski A."/>
            <person name="Chaumeil P.A."/>
            <person name="Hugenholtz P."/>
        </authorList>
    </citation>
    <scope>NUCLEOTIDE SEQUENCE [LARGE SCALE GENOMIC DNA]</scope>
    <source>
        <strain evidence="2">UBA9380</strain>
    </source>
</reference>
<dbReference type="AlphaFoldDB" id="A0A351PPQ3"/>
<evidence type="ECO:0000313" key="2">
    <source>
        <dbReference type="EMBL" id="HBC36917.1"/>
    </source>
</evidence>
<dbReference type="InterPro" id="IPR039552">
    <property type="entry name" value="IS66_C"/>
</dbReference>
<protein>
    <recommendedName>
        <fullName evidence="1">Transposase IS66 C-terminal domain-containing protein</fullName>
    </recommendedName>
</protein>
<organism evidence="2 3">
    <name type="scientific">Marinobacter adhaerens</name>
    <dbReference type="NCBI Taxonomy" id="1033846"/>
    <lineage>
        <taxon>Bacteria</taxon>
        <taxon>Pseudomonadati</taxon>
        <taxon>Pseudomonadota</taxon>
        <taxon>Gammaproteobacteria</taxon>
        <taxon>Pseudomonadales</taxon>
        <taxon>Marinobacteraceae</taxon>
        <taxon>Marinobacter</taxon>
    </lineage>
</organism>
<dbReference type="Proteomes" id="UP000263489">
    <property type="component" value="Unassembled WGS sequence"/>
</dbReference>
<evidence type="ECO:0000313" key="3">
    <source>
        <dbReference type="Proteomes" id="UP000263489"/>
    </source>
</evidence>
<name>A0A351PPQ3_9GAMM</name>
<dbReference type="Pfam" id="PF13817">
    <property type="entry name" value="DDE_Tnp_IS66_C"/>
    <property type="match status" value="1"/>
</dbReference>
<feature type="domain" description="Transposase IS66 C-terminal" evidence="1">
    <location>
        <begin position="23"/>
        <end position="54"/>
    </location>
</feature>
<sequence>MALCVGLFLGSLRSGQRAAAVMTLIQSAMRKGHDPYGYPRDVLTRLPTQKSSAIGGRLQRNKIVLVFWERIGRSYALIC</sequence>
<proteinExistence type="predicted"/>
<accession>A0A351PPQ3</accession>
<comment type="caution">
    <text evidence="2">The sequence shown here is derived from an EMBL/GenBank/DDBJ whole genome shotgun (WGS) entry which is preliminary data.</text>
</comment>
<evidence type="ECO:0000259" key="1">
    <source>
        <dbReference type="Pfam" id="PF13817"/>
    </source>
</evidence>